<evidence type="ECO:0000313" key="1">
    <source>
        <dbReference type="EMBL" id="ARX84124.1"/>
    </source>
</evidence>
<protein>
    <submittedName>
        <fullName evidence="1">Uncharacterized protein</fullName>
    </submittedName>
</protein>
<proteinExistence type="predicted"/>
<keyword evidence="2" id="KW-1185">Reference proteome</keyword>
<sequence>MPTAENTFLRRPSQFGHTVRASSVNFCTASRPSPHSVHWYWYVGTCFLLALSLDEC</sequence>
<dbReference type="KEGG" id="salf:SMD44_03560"/>
<dbReference type="EMBL" id="CP021748">
    <property type="protein sequence ID" value="ARX84124.1"/>
    <property type="molecule type" value="Genomic_DNA"/>
</dbReference>
<dbReference type="AlphaFoldDB" id="A0A1Z1WCF7"/>
<evidence type="ECO:0000313" key="2">
    <source>
        <dbReference type="Proteomes" id="UP000195880"/>
    </source>
</evidence>
<accession>A0A1Z1WCF7</accession>
<organism evidence="1 2">
    <name type="scientific">Streptomyces alboflavus</name>
    <dbReference type="NCBI Taxonomy" id="67267"/>
    <lineage>
        <taxon>Bacteria</taxon>
        <taxon>Bacillati</taxon>
        <taxon>Actinomycetota</taxon>
        <taxon>Actinomycetes</taxon>
        <taxon>Kitasatosporales</taxon>
        <taxon>Streptomycetaceae</taxon>
        <taxon>Streptomyces</taxon>
    </lineage>
</organism>
<dbReference type="Proteomes" id="UP000195880">
    <property type="component" value="Chromosome"/>
</dbReference>
<gene>
    <name evidence="1" type="ORF">SMD44_03560</name>
</gene>
<reference evidence="1 2" key="1">
    <citation type="submission" date="2017-05" db="EMBL/GenBank/DDBJ databases">
        <title>Streptomyces alboflavus Genome sequencing and assembly.</title>
        <authorList>
            <person name="Wang Y."/>
            <person name="Du B."/>
            <person name="Ding Y."/>
            <person name="Liu H."/>
            <person name="Hou Q."/>
            <person name="Liu K."/>
            <person name="Wang C."/>
            <person name="Yao L."/>
        </authorList>
    </citation>
    <scope>NUCLEOTIDE SEQUENCE [LARGE SCALE GENOMIC DNA]</scope>
    <source>
        <strain evidence="1 2">MDJK44</strain>
    </source>
</reference>
<name>A0A1Z1WCF7_9ACTN</name>